<reference evidence="1" key="1">
    <citation type="submission" date="2024-03" db="EMBL/GenBank/DDBJ databases">
        <title>WGS assembly of Saponaria officinalis var. Norfolk2.</title>
        <authorList>
            <person name="Jenkins J."/>
            <person name="Shu S."/>
            <person name="Grimwood J."/>
            <person name="Barry K."/>
            <person name="Goodstein D."/>
            <person name="Schmutz J."/>
            <person name="Leebens-Mack J."/>
            <person name="Osbourn A."/>
        </authorList>
    </citation>
    <scope>NUCLEOTIDE SEQUENCE [LARGE SCALE GENOMIC DNA]</scope>
    <source>
        <strain evidence="1">JIC</strain>
    </source>
</reference>
<evidence type="ECO:0000313" key="1">
    <source>
        <dbReference type="EMBL" id="KAK9726388.1"/>
    </source>
</evidence>
<proteinExistence type="predicted"/>
<organism evidence="1 2">
    <name type="scientific">Saponaria officinalis</name>
    <name type="common">Common soapwort</name>
    <name type="synonym">Lychnis saponaria</name>
    <dbReference type="NCBI Taxonomy" id="3572"/>
    <lineage>
        <taxon>Eukaryota</taxon>
        <taxon>Viridiplantae</taxon>
        <taxon>Streptophyta</taxon>
        <taxon>Embryophyta</taxon>
        <taxon>Tracheophyta</taxon>
        <taxon>Spermatophyta</taxon>
        <taxon>Magnoliopsida</taxon>
        <taxon>eudicotyledons</taxon>
        <taxon>Gunneridae</taxon>
        <taxon>Pentapetalae</taxon>
        <taxon>Caryophyllales</taxon>
        <taxon>Caryophyllaceae</taxon>
        <taxon>Caryophylleae</taxon>
        <taxon>Saponaria</taxon>
    </lineage>
</organism>
<gene>
    <name evidence="1" type="ORF">RND81_05G211500</name>
</gene>
<dbReference type="Proteomes" id="UP001443914">
    <property type="component" value="Unassembled WGS sequence"/>
</dbReference>
<comment type="caution">
    <text evidence="1">The sequence shown here is derived from an EMBL/GenBank/DDBJ whole genome shotgun (WGS) entry which is preliminary data.</text>
</comment>
<name>A0AAW1KZN0_SAPOF</name>
<dbReference type="AlphaFoldDB" id="A0AAW1KZN0"/>
<accession>A0AAW1KZN0</accession>
<dbReference type="EMBL" id="JBDFQZ010000005">
    <property type="protein sequence ID" value="KAK9726388.1"/>
    <property type="molecule type" value="Genomic_DNA"/>
</dbReference>
<dbReference type="PANTHER" id="PTHR34222">
    <property type="entry name" value="GAG_PRE-INTEGRS DOMAIN-CONTAINING PROTEIN"/>
    <property type="match status" value="1"/>
</dbReference>
<keyword evidence="2" id="KW-1185">Reference proteome</keyword>
<protein>
    <submittedName>
        <fullName evidence="1">Uncharacterized protein</fullName>
    </submittedName>
</protein>
<evidence type="ECO:0000313" key="2">
    <source>
        <dbReference type="Proteomes" id="UP001443914"/>
    </source>
</evidence>
<dbReference type="PANTHER" id="PTHR34222:SF33">
    <property type="entry name" value="RETROTRANSPOSON GAG DOMAIN-CONTAINING PROTEIN"/>
    <property type="match status" value="1"/>
</dbReference>
<sequence>MLRSNILMKDPLPTVDDTVSLMLQEEVQTTNLGGTRTQEGSAFMGKGEFVRERCIHCGRDNHKSELCWEIKGYPVGHPKHKKLGYKPGIKTFQGGGYRQQQKGYQGSARMPNTRRSTAAHVKAEEGELSAAIGAATQQLENLLKQVPSHNVRSKCGGESEDELECNFAGMTNTN</sequence>